<evidence type="ECO:0000256" key="4">
    <source>
        <dbReference type="ARBA" id="ARBA00022825"/>
    </source>
</evidence>
<dbReference type="InterPro" id="IPR002142">
    <property type="entry name" value="Peptidase_S49"/>
</dbReference>
<dbReference type="AlphaFoldDB" id="A0A7C3WL52"/>
<evidence type="ECO:0000313" key="7">
    <source>
        <dbReference type="EMBL" id="HGB13772.1"/>
    </source>
</evidence>
<proteinExistence type="inferred from homology"/>
<organism evidence="7">
    <name type="scientific">Desulfobacca acetoxidans</name>
    <dbReference type="NCBI Taxonomy" id="60893"/>
    <lineage>
        <taxon>Bacteria</taxon>
        <taxon>Pseudomonadati</taxon>
        <taxon>Thermodesulfobacteriota</taxon>
        <taxon>Desulfobaccia</taxon>
        <taxon>Desulfobaccales</taxon>
        <taxon>Desulfobaccaceae</taxon>
        <taxon>Desulfobacca</taxon>
    </lineage>
</organism>
<evidence type="ECO:0000256" key="3">
    <source>
        <dbReference type="ARBA" id="ARBA00022801"/>
    </source>
</evidence>
<evidence type="ECO:0000256" key="1">
    <source>
        <dbReference type="ARBA" id="ARBA00008683"/>
    </source>
</evidence>
<dbReference type="PANTHER" id="PTHR42987:SF7">
    <property type="entry name" value="SIGNAL PEPTIDE PEPTIDASE SPPA-RELATED"/>
    <property type="match status" value="1"/>
</dbReference>
<dbReference type="InterPro" id="IPR047272">
    <property type="entry name" value="S49_SppA_C"/>
</dbReference>
<dbReference type="SUPFAM" id="SSF52096">
    <property type="entry name" value="ClpP/crotonase"/>
    <property type="match status" value="1"/>
</dbReference>
<protein>
    <submittedName>
        <fullName evidence="7">Signal peptide peptidase SppA</fullName>
    </submittedName>
</protein>
<reference evidence="7" key="1">
    <citation type="journal article" date="2020" name="mSystems">
        <title>Genome- and Community-Level Interaction Insights into Carbon Utilization and Element Cycling Functions of Hydrothermarchaeota in Hydrothermal Sediment.</title>
        <authorList>
            <person name="Zhou Z."/>
            <person name="Liu Y."/>
            <person name="Xu W."/>
            <person name="Pan J."/>
            <person name="Luo Z.H."/>
            <person name="Li M."/>
        </authorList>
    </citation>
    <scope>NUCLEOTIDE SEQUENCE [LARGE SCALE GENOMIC DNA]</scope>
    <source>
        <strain evidence="7">SpSt-776</strain>
    </source>
</reference>
<accession>A0A7C3WL52</accession>
<keyword evidence="2" id="KW-0645">Protease</keyword>
<dbReference type="Gene3D" id="3.90.226.10">
    <property type="entry name" value="2-enoyl-CoA Hydratase, Chain A, domain 1"/>
    <property type="match status" value="2"/>
</dbReference>
<keyword evidence="5" id="KW-0812">Transmembrane</keyword>
<dbReference type="CDD" id="cd07023">
    <property type="entry name" value="S49_Sppa_N_C"/>
    <property type="match status" value="1"/>
</dbReference>
<feature type="transmembrane region" description="Helical" evidence="5">
    <location>
        <begin position="7"/>
        <end position="32"/>
    </location>
</feature>
<keyword evidence="3" id="KW-0378">Hydrolase</keyword>
<dbReference type="Pfam" id="PF01343">
    <property type="entry name" value="Peptidase_S49"/>
    <property type="match status" value="1"/>
</dbReference>
<evidence type="ECO:0000259" key="6">
    <source>
        <dbReference type="Pfam" id="PF01343"/>
    </source>
</evidence>
<gene>
    <name evidence="7" type="primary">sppA</name>
    <name evidence="7" type="ORF">ENV62_00830</name>
</gene>
<feature type="domain" description="Peptidase S49" evidence="6">
    <location>
        <begin position="99"/>
        <end position="245"/>
    </location>
</feature>
<evidence type="ECO:0000256" key="5">
    <source>
        <dbReference type="SAM" id="Phobius"/>
    </source>
</evidence>
<dbReference type="NCBIfam" id="TIGR00706">
    <property type="entry name" value="SppA_dom"/>
    <property type="match status" value="1"/>
</dbReference>
<dbReference type="InterPro" id="IPR004635">
    <property type="entry name" value="Pept_S49_SppA"/>
</dbReference>
<evidence type="ECO:0000256" key="2">
    <source>
        <dbReference type="ARBA" id="ARBA00022670"/>
    </source>
</evidence>
<sequence length="296" mass="32543">MEKKRPLLSSCLIAALVLVFLVGLSLITLTWWKKDSTFWASKDKVGVIEINGLITKSLPVLKNLRKFSEEKHIKAIVVRIDSPGGAVGPSQEIMREIEKVRKQKKVVASLGTVAASGGYYVACAADLIMSNPGTATGSIGVIMRLANVEELVKKLGIDFQTLQAGELKDLGSPFRHMTPEERAVLQTLLNDIHQQFIADIARNRKLPLEKVKKLADGRVYTGQSAKELGLVDELGNFEDAVEKAGRLGGIVGKVETVFPEKRRSLLSFLLGQDVQESLTNLALPYPEPAFLPPWFR</sequence>
<dbReference type="InterPro" id="IPR029045">
    <property type="entry name" value="ClpP/crotonase-like_dom_sf"/>
</dbReference>
<keyword evidence="5" id="KW-0472">Membrane</keyword>
<name>A0A7C3WL52_9BACT</name>
<keyword evidence="4" id="KW-0720">Serine protease</keyword>
<dbReference type="EMBL" id="DTHB01000014">
    <property type="protein sequence ID" value="HGB13772.1"/>
    <property type="molecule type" value="Genomic_DNA"/>
</dbReference>
<dbReference type="GO" id="GO:0006508">
    <property type="term" value="P:proteolysis"/>
    <property type="evidence" value="ECO:0007669"/>
    <property type="project" value="UniProtKB-KW"/>
</dbReference>
<comment type="caution">
    <text evidence="7">The sequence shown here is derived from an EMBL/GenBank/DDBJ whole genome shotgun (WGS) entry which is preliminary data.</text>
</comment>
<comment type="similarity">
    <text evidence="1">Belongs to the peptidase S49 family.</text>
</comment>
<dbReference type="PANTHER" id="PTHR42987">
    <property type="entry name" value="PEPTIDASE S49"/>
    <property type="match status" value="1"/>
</dbReference>
<dbReference type="GO" id="GO:0008236">
    <property type="term" value="F:serine-type peptidase activity"/>
    <property type="evidence" value="ECO:0007669"/>
    <property type="project" value="UniProtKB-KW"/>
</dbReference>
<keyword evidence="5" id="KW-1133">Transmembrane helix</keyword>